<keyword evidence="2" id="KW-0255">Endonuclease</keyword>
<evidence type="ECO:0000313" key="2">
    <source>
        <dbReference type="EMBL" id="PLN81228.1"/>
    </source>
</evidence>
<dbReference type="PANTHER" id="PTHR12121">
    <property type="entry name" value="CARBON CATABOLITE REPRESSOR PROTEIN 4"/>
    <property type="match status" value="1"/>
</dbReference>
<keyword evidence="2" id="KW-0269">Exonuclease</keyword>
<keyword evidence="3" id="KW-1185">Reference proteome</keyword>
<dbReference type="Proteomes" id="UP000235023">
    <property type="component" value="Unassembled WGS sequence"/>
</dbReference>
<reference evidence="3" key="1">
    <citation type="submission" date="2017-12" db="EMBL/GenBank/DDBJ databases">
        <authorList>
            <consortium name="DOE Joint Genome Institute"/>
            <person name="Mondo S.J."/>
            <person name="Kjaerbolling I."/>
            <person name="Vesth T.C."/>
            <person name="Frisvad J.C."/>
            <person name="Nybo J.L."/>
            <person name="Theobald S."/>
            <person name="Kuo A."/>
            <person name="Bowyer P."/>
            <person name="Matsuda Y."/>
            <person name="Lyhne E.K."/>
            <person name="Kogle M.E."/>
            <person name="Clum A."/>
            <person name="Lipzen A."/>
            <person name="Salamov A."/>
            <person name="Ngan C.Y."/>
            <person name="Daum C."/>
            <person name="Chiniquy J."/>
            <person name="Barry K."/>
            <person name="LaButti K."/>
            <person name="Haridas S."/>
            <person name="Simmons B.A."/>
            <person name="Magnuson J.K."/>
            <person name="Mortensen U.H."/>
            <person name="Larsen T.O."/>
            <person name="Grigoriev I.V."/>
            <person name="Baker S.E."/>
            <person name="Andersen M.R."/>
            <person name="Nordberg H.P."/>
            <person name="Cantor M.N."/>
            <person name="Hua S.X."/>
        </authorList>
    </citation>
    <scope>NUCLEOTIDE SEQUENCE [LARGE SCALE GENOMIC DNA]</scope>
    <source>
        <strain evidence="3">IBT 19404</strain>
    </source>
</reference>
<accession>A0A2J5HV88</accession>
<dbReference type="InterPro" id="IPR050410">
    <property type="entry name" value="CCR4/nocturin_mRNA_transcr"/>
</dbReference>
<dbReference type="PANTHER" id="PTHR12121:SF36">
    <property type="entry name" value="ENDONUCLEASE_EXONUCLEASE_PHOSPHATASE DOMAIN-CONTAINING PROTEIN"/>
    <property type="match status" value="1"/>
</dbReference>
<evidence type="ECO:0000259" key="1">
    <source>
        <dbReference type="Pfam" id="PF03372"/>
    </source>
</evidence>
<gene>
    <name evidence="2" type="ORF">BDW42DRAFT_169434</name>
</gene>
<keyword evidence="2" id="KW-0378">Hydrolase</keyword>
<dbReference type="SUPFAM" id="SSF56219">
    <property type="entry name" value="DNase I-like"/>
    <property type="match status" value="1"/>
</dbReference>
<dbReference type="CDD" id="cd09083">
    <property type="entry name" value="EEP-1"/>
    <property type="match status" value="1"/>
</dbReference>
<dbReference type="GO" id="GO:0000175">
    <property type="term" value="F:3'-5'-RNA exonuclease activity"/>
    <property type="evidence" value="ECO:0007669"/>
    <property type="project" value="TreeGrafter"/>
</dbReference>
<dbReference type="InterPro" id="IPR036691">
    <property type="entry name" value="Endo/exonu/phosph_ase_sf"/>
</dbReference>
<protein>
    <submittedName>
        <fullName evidence="2">Endonuclease/exonuclease/phosphatase family protein</fullName>
    </submittedName>
</protein>
<proteinExistence type="predicted"/>
<dbReference type="AlphaFoldDB" id="A0A2J5HV88"/>
<dbReference type="Gene3D" id="3.60.10.10">
    <property type="entry name" value="Endonuclease/exonuclease/phosphatase"/>
    <property type="match status" value="1"/>
</dbReference>
<dbReference type="EMBL" id="KZ559539">
    <property type="protein sequence ID" value="PLN81228.1"/>
    <property type="molecule type" value="Genomic_DNA"/>
</dbReference>
<evidence type="ECO:0000313" key="3">
    <source>
        <dbReference type="Proteomes" id="UP000235023"/>
    </source>
</evidence>
<dbReference type="OrthoDB" id="276515at2759"/>
<name>A0A2J5HV88_9EURO</name>
<organism evidence="2 3">
    <name type="scientific">Aspergillus taichungensis</name>
    <dbReference type="NCBI Taxonomy" id="482145"/>
    <lineage>
        <taxon>Eukaryota</taxon>
        <taxon>Fungi</taxon>
        <taxon>Dikarya</taxon>
        <taxon>Ascomycota</taxon>
        <taxon>Pezizomycotina</taxon>
        <taxon>Eurotiomycetes</taxon>
        <taxon>Eurotiomycetidae</taxon>
        <taxon>Eurotiales</taxon>
        <taxon>Aspergillaceae</taxon>
        <taxon>Aspergillus</taxon>
        <taxon>Aspergillus subgen. Circumdati</taxon>
    </lineage>
</organism>
<dbReference type="GO" id="GO:0004519">
    <property type="term" value="F:endonuclease activity"/>
    <property type="evidence" value="ECO:0007669"/>
    <property type="project" value="UniProtKB-KW"/>
</dbReference>
<keyword evidence="2" id="KW-0540">Nuclease</keyword>
<dbReference type="InterPro" id="IPR005135">
    <property type="entry name" value="Endo/exonuclease/phosphatase"/>
</dbReference>
<dbReference type="Pfam" id="PF03372">
    <property type="entry name" value="Exo_endo_phos"/>
    <property type="match status" value="1"/>
</dbReference>
<sequence length="290" mass="31631">MPDLPLRILTYNIRHYTPEPFPGELPWKDRAQPLINQLRHITHGHADALVCLQEVFHSQLDDIVAGINANAGSDPWSYIGVGRDDGHQAGEYSPIFYRASQWTPRFTKTIWLSETPGVPSKGWDADSIRLATIAVLQHRTTGHSVLAVNTHLDDQGSRARLEGARLILRTVGACRGGDGGVCAESISGVFVAGDMNSEEHQEAYVAFTTEGQKGESKLVDAATMVPVAEHHGNRITWTGFGSEVEDPAVLDYVFLGGKWTVDGYAVLANGFDDGVLISDHRPVVVDVRLA</sequence>
<feature type="domain" description="Endonuclease/exonuclease/phosphatase" evidence="1">
    <location>
        <begin position="9"/>
        <end position="280"/>
    </location>
</feature>